<evidence type="ECO:0000256" key="3">
    <source>
        <dbReference type="ARBA" id="ARBA00023015"/>
    </source>
</evidence>
<evidence type="ECO:0000313" key="8">
    <source>
        <dbReference type="Proteomes" id="UP000030564"/>
    </source>
</evidence>
<dbReference type="InterPro" id="IPR051446">
    <property type="entry name" value="HTH_trans_reg/aminotransferase"/>
</dbReference>
<dbReference type="GO" id="GO:0030170">
    <property type="term" value="F:pyridoxal phosphate binding"/>
    <property type="evidence" value="ECO:0007669"/>
    <property type="project" value="InterPro"/>
</dbReference>
<keyword evidence="4" id="KW-0238">DNA-binding</keyword>
<dbReference type="PANTHER" id="PTHR46577">
    <property type="entry name" value="HTH-TYPE TRANSCRIPTIONAL REGULATORY PROTEIN GABR"/>
    <property type="match status" value="1"/>
</dbReference>
<organism evidence="7 8">
    <name type="scientific">Pseudomonas chlororaphis</name>
    <dbReference type="NCBI Taxonomy" id="587753"/>
    <lineage>
        <taxon>Bacteria</taxon>
        <taxon>Pseudomonadati</taxon>
        <taxon>Pseudomonadota</taxon>
        <taxon>Gammaproteobacteria</taxon>
        <taxon>Pseudomonadales</taxon>
        <taxon>Pseudomonadaceae</taxon>
        <taxon>Pseudomonas</taxon>
    </lineage>
</organism>
<sequence length="492" mass="53501">MDRFDLPDKRWRIVKDWIIRQIDSGEWAAEAKLPSIRTLARMFETSITTVQRALADLEADAYVSTKPRIGYFVSASGHVKPTRGFDFSSVTVNVNHAVVAMLSQAASRTTASLNSAVLHSDLTPNVLLNKCLSVLAGKADNSLTGLVAPPGLPALRRRIAGLMLTRGVVCGPDDILVTSGDTIALELALEAVASKGATVAIETPTYYGILQTIERLGMRALPIRTHGKLGLDVDHLEEALKLKKVAVIFLNPTLQNPRGFIMPDETRARLSQIAREADVPIIEDDIFFDLVPESDRPRAIKSYDTSGQTIYCSSFSKTIAPGYRVGWCLAGKYRNAILAQMFSRNLAVSSLAQNVLNEFIGRGYMEEHCARLRSQLSSLASFVEALVRTDFPAGTVYVPPRGGFIHWIELPLHTDMSALQDLAGERGCHVAGNGIFFADGHATTGVRICLGTALTPGVIEILKVIAECAHLAGRLSNGRQNLTEQHQETAVS</sequence>
<protein>
    <submittedName>
        <fullName evidence="7">GntR family transcriptional regulator</fullName>
    </submittedName>
</protein>
<keyword evidence="3" id="KW-0805">Transcription regulation</keyword>
<dbReference type="InterPro" id="IPR000524">
    <property type="entry name" value="Tscrpt_reg_HTH_GntR"/>
</dbReference>
<dbReference type="InterPro" id="IPR015424">
    <property type="entry name" value="PyrdxlP-dep_Trfase"/>
</dbReference>
<reference evidence="7 8" key="1">
    <citation type="submission" date="2014-10" db="EMBL/GenBank/DDBJ databases">
        <title>Draft genome sequence of Pseudomonas chlororaphis EA105.</title>
        <authorList>
            <person name="McCully L.M."/>
            <person name="Bitzer A.S."/>
            <person name="Spence C."/>
            <person name="Bais H."/>
            <person name="Silby M.W."/>
        </authorList>
    </citation>
    <scope>NUCLEOTIDE SEQUENCE [LARGE SCALE GENOMIC DNA]</scope>
    <source>
        <strain evidence="7 8">EA105</strain>
    </source>
</reference>
<name>A0A0A6DD93_9PSED</name>
<accession>A0A0A6DD93</accession>
<dbReference type="OrthoDB" id="5889947at2"/>
<evidence type="ECO:0000256" key="2">
    <source>
        <dbReference type="ARBA" id="ARBA00022898"/>
    </source>
</evidence>
<dbReference type="EMBL" id="JSFK01000003">
    <property type="protein sequence ID" value="KHA73828.1"/>
    <property type="molecule type" value="Genomic_DNA"/>
</dbReference>
<dbReference type="InterPro" id="IPR004839">
    <property type="entry name" value="Aminotransferase_I/II_large"/>
</dbReference>
<proteinExistence type="inferred from homology"/>
<dbReference type="PATRIC" id="fig|587753.9.peg.3508"/>
<dbReference type="SMART" id="SM00345">
    <property type="entry name" value="HTH_GNTR"/>
    <property type="match status" value="1"/>
</dbReference>
<keyword evidence="5" id="KW-0804">Transcription</keyword>
<dbReference type="CDD" id="cd07377">
    <property type="entry name" value="WHTH_GntR"/>
    <property type="match status" value="1"/>
</dbReference>
<dbReference type="SUPFAM" id="SSF53383">
    <property type="entry name" value="PLP-dependent transferases"/>
    <property type="match status" value="1"/>
</dbReference>
<dbReference type="Pfam" id="PF00392">
    <property type="entry name" value="GntR"/>
    <property type="match status" value="1"/>
</dbReference>
<dbReference type="PANTHER" id="PTHR46577:SF1">
    <property type="entry name" value="HTH-TYPE TRANSCRIPTIONAL REGULATORY PROTEIN GABR"/>
    <property type="match status" value="1"/>
</dbReference>
<evidence type="ECO:0000313" key="7">
    <source>
        <dbReference type="EMBL" id="KHA73828.1"/>
    </source>
</evidence>
<dbReference type="SUPFAM" id="SSF46785">
    <property type="entry name" value="Winged helix' DNA-binding domain"/>
    <property type="match status" value="1"/>
</dbReference>
<dbReference type="InterPro" id="IPR036388">
    <property type="entry name" value="WH-like_DNA-bd_sf"/>
</dbReference>
<comment type="caution">
    <text evidence="7">The sequence shown here is derived from an EMBL/GenBank/DDBJ whole genome shotgun (WGS) entry which is preliminary data.</text>
</comment>
<dbReference type="InterPro" id="IPR036390">
    <property type="entry name" value="WH_DNA-bd_sf"/>
</dbReference>
<evidence type="ECO:0000256" key="1">
    <source>
        <dbReference type="ARBA" id="ARBA00005384"/>
    </source>
</evidence>
<dbReference type="Gene3D" id="1.10.10.10">
    <property type="entry name" value="Winged helix-like DNA-binding domain superfamily/Winged helix DNA-binding domain"/>
    <property type="match status" value="1"/>
</dbReference>
<dbReference type="PROSITE" id="PS50949">
    <property type="entry name" value="HTH_GNTR"/>
    <property type="match status" value="1"/>
</dbReference>
<dbReference type="Proteomes" id="UP000030564">
    <property type="component" value="Unassembled WGS sequence"/>
</dbReference>
<dbReference type="Pfam" id="PF00155">
    <property type="entry name" value="Aminotran_1_2"/>
    <property type="match status" value="1"/>
</dbReference>
<gene>
    <name evidence="7" type="ORF">NZ35_06895</name>
</gene>
<comment type="similarity">
    <text evidence="1">In the C-terminal section; belongs to the class-I pyridoxal-phosphate-dependent aminotransferase family.</text>
</comment>
<feature type="domain" description="HTH gntR-type" evidence="6">
    <location>
        <begin position="8"/>
        <end position="76"/>
    </location>
</feature>
<evidence type="ECO:0000259" key="6">
    <source>
        <dbReference type="PROSITE" id="PS50949"/>
    </source>
</evidence>
<dbReference type="AlphaFoldDB" id="A0A0A6DD93"/>
<keyword evidence="2" id="KW-0663">Pyridoxal phosphate</keyword>
<dbReference type="GO" id="GO:0003700">
    <property type="term" value="F:DNA-binding transcription factor activity"/>
    <property type="evidence" value="ECO:0007669"/>
    <property type="project" value="InterPro"/>
</dbReference>
<dbReference type="InterPro" id="IPR015421">
    <property type="entry name" value="PyrdxlP-dep_Trfase_major"/>
</dbReference>
<dbReference type="CDD" id="cd00609">
    <property type="entry name" value="AAT_like"/>
    <property type="match status" value="1"/>
</dbReference>
<dbReference type="Gene3D" id="3.40.640.10">
    <property type="entry name" value="Type I PLP-dependent aspartate aminotransferase-like (Major domain)"/>
    <property type="match status" value="1"/>
</dbReference>
<dbReference type="GO" id="GO:0003677">
    <property type="term" value="F:DNA binding"/>
    <property type="evidence" value="ECO:0007669"/>
    <property type="project" value="UniProtKB-KW"/>
</dbReference>
<evidence type="ECO:0000256" key="5">
    <source>
        <dbReference type="ARBA" id="ARBA00023163"/>
    </source>
</evidence>
<evidence type="ECO:0000256" key="4">
    <source>
        <dbReference type="ARBA" id="ARBA00023125"/>
    </source>
</evidence>